<name>A0AAU7LNI3_9BURK</name>
<dbReference type="AlphaFoldDB" id="A0AAU7LNI3"/>
<reference evidence="2" key="1">
    <citation type="submission" date="2024-05" db="EMBL/GenBank/DDBJ databases">
        <authorList>
            <person name="Bunk B."/>
            <person name="Swiderski J."/>
            <person name="Sproer C."/>
            <person name="Thiel V."/>
        </authorList>
    </citation>
    <scope>NUCLEOTIDE SEQUENCE</scope>
    <source>
        <strain evidence="2">DSM 17735</strain>
    </source>
</reference>
<gene>
    <name evidence="2" type="ORF">ABLV49_14910</name>
</gene>
<keyword evidence="1" id="KW-0472">Membrane</keyword>
<organism evidence="2">
    <name type="scientific">Polaromonas hydrogenivorans</name>
    <dbReference type="NCBI Taxonomy" id="335476"/>
    <lineage>
        <taxon>Bacteria</taxon>
        <taxon>Pseudomonadati</taxon>
        <taxon>Pseudomonadota</taxon>
        <taxon>Betaproteobacteria</taxon>
        <taxon>Burkholderiales</taxon>
        <taxon>Comamonadaceae</taxon>
        <taxon>Polaromonas</taxon>
    </lineage>
</organism>
<dbReference type="EMBL" id="CP157675">
    <property type="protein sequence ID" value="XBP69184.1"/>
    <property type="molecule type" value="Genomic_DNA"/>
</dbReference>
<proteinExistence type="predicted"/>
<keyword evidence="1" id="KW-0812">Transmembrane</keyword>
<evidence type="ECO:0000313" key="2">
    <source>
        <dbReference type="EMBL" id="XBP69184.1"/>
    </source>
</evidence>
<sequence length="145" mass="15926">MMQPSNTPPDGDFVRYVERLTAGKAAPGAQENFFDPKKAVPADAPLAALAGRPSLKAVLEPLARIPFLTHVKWVVVLWIATQALARFVPGAGFLFIPVLALYAAWVMLTVRRKSPGAFFRELGEMARRAAEEARKLQQTNSKNKP</sequence>
<accession>A0AAU7LNI3</accession>
<feature type="transmembrane region" description="Helical" evidence="1">
    <location>
        <begin position="87"/>
        <end position="110"/>
    </location>
</feature>
<evidence type="ECO:0000256" key="1">
    <source>
        <dbReference type="SAM" id="Phobius"/>
    </source>
</evidence>
<dbReference type="RefSeq" id="WP_349277601.1">
    <property type="nucleotide sequence ID" value="NZ_CBCSCU010000003.1"/>
</dbReference>
<protein>
    <submittedName>
        <fullName evidence="2">Uncharacterized protein</fullName>
    </submittedName>
</protein>
<keyword evidence="1" id="KW-1133">Transmembrane helix</keyword>